<dbReference type="InterPro" id="IPR013795">
    <property type="entry name" value="DNA/RNA-bd_Alba"/>
</dbReference>
<accession>A0A7K4BZ03</accession>
<dbReference type="Pfam" id="PF01918">
    <property type="entry name" value="Alba"/>
    <property type="match status" value="1"/>
</dbReference>
<proteinExistence type="inferred from homology"/>
<dbReference type="GO" id="GO:0003723">
    <property type="term" value="F:RNA binding"/>
    <property type="evidence" value="ECO:0007669"/>
    <property type="project" value="InterPro"/>
</dbReference>
<dbReference type="AlphaFoldDB" id="A0A7K4BZ03"/>
<comment type="function">
    <text evidence="5">Binds double-stranded DNA tightly but without sequence specificity. Involved in DNA compaction.</text>
</comment>
<organism evidence="8 9">
    <name type="scientific">Candidatus Iainarchaeum sp</name>
    <dbReference type="NCBI Taxonomy" id="3101447"/>
    <lineage>
        <taxon>Archaea</taxon>
        <taxon>Candidatus Iainarchaeota</taxon>
        <taxon>Candidatus Iainarchaeia</taxon>
        <taxon>Candidatus Iainarchaeales</taxon>
        <taxon>Candidatus Iainarchaeaceae</taxon>
        <taxon>Candidatus Iainarchaeum</taxon>
    </lineage>
</organism>
<feature type="modified residue" description="N6-acetyllysine" evidence="5">
    <location>
        <position position="35"/>
    </location>
</feature>
<dbReference type="EMBL" id="JAAZKV010000011">
    <property type="protein sequence ID" value="NMA44473.1"/>
    <property type="molecule type" value="Genomic_DNA"/>
</dbReference>
<evidence type="ECO:0000256" key="3">
    <source>
        <dbReference type="ARBA" id="ARBA00022490"/>
    </source>
</evidence>
<sequence length="113" mass="12035">MAEKKEAKETKETKATKGEAKAQEELGGNYVFIGKKGAMAYVLAVVTQFGAGAKEVIVKARGKSISHAVDVAEIVKNKSPEVSIKSISTSTEEVVTMDGRPLKVSAIEIVLKK</sequence>
<comment type="similarity">
    <text evidence="1 5">Belongs to the histone-like Alba family.</text>
</comment>
<dbReference type="GO" id="GO:0030261">
    <property type="term" value="P:chromosome condensation"/>
    <property type="evidence" value="ECO:0007669"/>
    <property type="project" value="UniProtKB-KW"/>
</dbReference>
<dbReference type="GO" id="GO:0003690">
    <property type="term" value="F:double-stranded DNA binding"/>
    <property type="evidence" value="ECO:0007669"/>
    <property type="project" value="UniProtKB-UniRule"/>
</dbReference>
<evidence type="ECO:0000259" key="7">
    <source>
        <dbReference type="Pfam" id="PF01918"/>
    </source>
</evidence>
<evidence type="ECO:0000313" key="9">
    <source>
        <dbReference type="Proteomes" id="UP000526302"/>
    </source>
</evidence>
<reference evidence="8 9" key="1">
    <citation type="journal article" date="2020" name="Biotechnol. Biofuels">
        <title>New insights from the biogas microbiome by comprehensive genome-resolved metagenomics of nearly 1600 species originating from multiple anaerobic digesters.</title>
        <authorList>
            <person name="Campanaro S."/>
            <person name="Treu L."/>
            <person name="Rodriguez-R L.M."/>
            <person name="Kovalovszki A."/>
            <person name="Ziels R.M."/>
            <person name="Maus I."/>
            <person name="Zhu X."/>
            <person name="Kougias P.G."/>
            <person name="Basile A."/>
            <person name="Luo G."/>
            <person name="Schluter A."/>
            <person name="Konstantinidis K.T."/>
            <person name="Angelidaki I."/>
        </authorList>
    </citation>
    <scope>NUCLEOTIDE SEQUENCE [LARGE SCALE GENOMIC DNA]</scope>
    <source>
        <strain evidence="8">AS22ysBPME_79</strain>
    </source>
</reference>
<dbReference type="Gene3D" id="3.30.110.20">
    <property type="entry name" value="Alba-like domain"/>
    <property type="match status" value="1"/>
</dbReference>
<keyword evidence="5" id="KW-0226">DNA condensation</keyword>
<dbReference type="Proteomes" id="UP000526302">
    <property type="component" value="Unassembled WGS sequence"/>
</dbReference>
<gene>
    <name evidence="5 8" type="primary">albA</name>
    <name evidence="8" type="ORF">GX950_01515</name>
</gene>
<evidence type="ECO:0000256" key="6">
    <source>
        <dbReference type="SAM" id="MobiDB-lite"/>
    </source>
</evidence>
<keyword evidence="3 5" id="KW-0963">Cytoplasm</keyword>
<name>A0A7K4BZ03_9ARCH</name>
<keyword evidence="4 5" id="KW-0238">DNA-binding</keyword>
<evidence type="ECO:0000256" key="4">
    <source>
        <dbReference type="ARBA" id="ARBA00023125"/>
    </source>
</evidence>
<dbReference type="NCBIfam" id="NF003088">
    <property type="entry name" value="PRK04015.1"/>
    <property type="match status" value="1"/>
</dbReference>
<protein>
    <recommendedName>
        <fullName evidence="5">DNA/RNA-binding protein Alba</fullName>
    </recommendedName>
</protein>
<comment type="subcellular location">
    <subcellularLocation>
        <location evidence="5">Cytoplasm</location>
    </subcellularLocation>
    <subcellularLocation>
        <location evidence="5">Chromosome</location>
    </subcellularLocation>
</comment>
<keyword evidence="5" id="KW-0007">Acetylation</keyword>
<keyword evidence="2 5" id="KW-0158">Chromosome</keyword>
<evidence type="ECO:0000313" key="8">
    <source>
        <dbReference type="EMBL" id="NMA44473.1"/>
    </source>
</evidence>
<evidence type="ECO:0000256" key="5">
    <source>
        <dbReference type="HAMAP-Rule" id="MF_01122"/>
    </source>
</evidence>
<feature type="domain" description="DNA/RNA-binding protein Alba-like" evidence="7">
    <location>
        <begin position="29"/>
        <end position="90"/>
    </location>
</feature>
<dbReference type="NCBIfam" id="TIGR00285">
    <property type="entry name" value="DNA-binding protein Alba"/>
    <property type="match status" value="1"/>
</dbReference>
<dbReference type="GO" id="GO:0005694">
    <property type="term" value="C:chromosome"/>
    <property type="evidence" value="ECO:0007669"/>
    <property type="project" value="UniProtKB-SubCell"/>
</dbReference>
<dbReference type="InterPro" id="IPR002775">
    <property type="entry name" value="DNA/RNA-bd_Alba-like"/>
</dbReference>
<evidence type="ECO:0000256" key="2">
    <source>
        <dbReference type="ARBA" id="ARBA00022454"/>
    </source>
</evidence>
<comment type="PTM">
    <text evidence="5">Acetylated. Acetylation at Lys-35 decreases DNA-binding affinity.</text>
</comment>
<dbReference type="GO" id="GO:0005737">
    <property type="term" value="C:cytoplasm"/>
    <property type="evidence" value="ECO:0007669"/>
    <property type="project" value="UniProtKB-SubCell"/>
</dbReference>
<comment type="caution">
    <text evidence="8">The sequence shown here is derived from an EMBL/GenBank/DDBJ whole genome shotgun (WGS) entry which is preliminary data.</text>
</comment>
<dbReference type="SUPFAM" id="SSF82704">
    <property type="entry name" value="AlbA-like"/>
    <property type="match status" value="1"/>
</dbReference>
<evidence type="ECO:0000256" key="1">
    <source>
        <dbReference type="ARBA" id="ARBA00008018"/>
    </source>
</evidence>
<dbReference type="HAMAP" id="MF_01122">
    <property type="entry name" value="AlbA"/>
    <property type="match status" value="1"/>
</dbReference>
<dbReference type="InterPro" id="IPR036882">
    <property type="entry name" value="Alba-like_dom_sf"/>
</dbReference>
<feature type="region of interest" description="Disordered" evidence="6">
    <location>
        <begin position="1"/>
        <end position="22"/>
    </location>
</feature>